<dbReference type="GO" id="GO:0005509">
    <property type="term" value="F:calcium ion binding"/>
    <property type="evidence" value="ECO:0007669"/>
    <property type="project" value="TreeGrafter"/>
</dbReference>
<evidence type="ECO:0000259" key="3">
    <source>
        <dbReference type="PROSITE" id="PS50004"/>
    </source>
</evidence>
<evidence type="ECO:0000313" key="5">
    <source>
        <dbReference type="Proteomes" id="UP001292094"/>
    </source>
</evidence>
<accession>A0AAE1UM05</accession>
<evidence type="ECO:0000313" key="4">
    <source>
        <dbReference type="EMBL" id="KAK4325476.1"/>
    </source>
</evidence>
<evidence type="ECO:0000256" key="1">
    <source>
        <dbReference type="SAM" id="MobiDB-lite"/>
    </source>
</evidence>
<dbReference type="GO" id="GO:0005886">
    <property type="term" value="C:plasma membrane"/>
    <property type="evidence" value="ECO:0007669"/>
    <property type="project" value="TreeGrafter"/>
</dbReference>
<feature type="domain" description="C2" evidence="3">
    <location>
        <begin position="328"/>
        <end position="481"/>
    </location>
</feature>
<dbReference type="GO" id="GO:0030276">
    <property type="term" value="F:clathrin binding"/>
    <property type="evidence" value="ECO:0007669"/>
    <property type="project" value="TreeGrafter"/>
</dbReference>
<dbReference type="InterPro" id="IPR000008">
    <property type="entry name" value="C2_dom"/>
</dbReference>
<dbReference type="Gene3D" id="2.60.40.150">
    <property type="entry name" value="C2 domain"/>
    <property type="match status" value="2"/>
</dbReference>
<keyword evidence="2" id="KW-0812">Transmembrane</keyword>
<dbReference type="AlphaFoldDB" id="A0AAE1UM05"/>
<keyword evidence="5" id="KW-1185">Reference proteome</keyword>
<evidence type="ECO:0000256" key="2">
    <source>
        <dbReference type="SAM" id="Phobius"/>
    </source>
</evidence>
<dbReference type="PANTHER" id="PTHR10024">
    <property type="entry name" value="SYNAPTOTAGMIN"/>
    <property type="match status" value="1"/>
</dbReference>
<organism evidence="4 5">
    <name type="scientific">Petrolisthes manimaculis</name>
    <dbReference type="NCBI Taxonomy" id="1843537"/>
    <lineage>
        <taxon>Eukaryota</taxon>
        <taxon>Metazoa</taxon>
        <taxon>Ecdysozoa</taxon>
        <taxon>Arthropoda</taxon>
        <taxon>Crustacea</taxon>
        <taxon>Multicrustacea</taxon>
        <taxon>Malacostraca</taxon>
        <taxon>Eumalacostraca</taxon>
        <taxon>Eucarida</taxon>
        <taxon>Decapoda</taxon>
        <taxon>Pleocyemata</taxon>
        <taxon>Anomura</taxon>
        <taxon>Galatheoidea</taxon>
        <taxon>Porcellanidae</taxon>
        <taxon>Petrolisthes</taxon>
    </lineage>
</organism>
<dbReference type="SMART" id="SM00239">
    <property type="entry name" value="C2"/>
    <property type="match status" value="2"/>
</dbReference>
<dbReference type="GO" id="GO:0017156">
    <property type="term" value="P:calcium-ion regulated exocytosis"/>
    <property type="evidence" value="ECO:0007669"/>
    <property type="project" value="TreeGrafter"/>
</dbReference>
<dbReference type="SUPFAM" id="SSF49562">
    <property type="entry name" value="C2 domain (Calcium/lipid-binding domain, CaLB)"/>
    <property type="match status" value="2"/>
</dbReference>
<dbReference type="PROSITE" id="PS50004">
    <property type="entry name" value="C2"/>
    <property type="match status" value="2"/>
</dbReference>
<sequence>MYTLTVWDRVGIVAIGLGIVGLAVVVVVCMLGQGCWFNTLLLSEEERRRREKEKQSIYNSREPPILRLTPYTKTSTHIHTHTQTNTNTSSPTATLDRAASPSHLQDQPQPKSPSVSPSHHQETTHTLFGSLSSKRDSTYSSMSEYSGRTSPTNSCRSSVCDSAGSGVGSPVGGEAQGHISFGIQYVSTSPEANAGKLVITVIEARNLTGREYLGNACDPYVKVVVWREKRRSLRRHNHHQSIPPPLHVFRTRTVRHTTDPTFNQSFVLEACKSDLKELVLRLVAMNSDKWASPTTVGEVTQPLRDIKNLATLTQRTTLNYFLVPPKLELGEVLFGLSYLPTAQRLSVSIIKAQNLKYDNVCTNIKHFSPYVRVLLISGSGRVVKKKKTTWRSNTTAPIWNETLIFDLAQSQVENMTFLLVVCTRPPLDPITVTPSDASQQTGGEIEYEQTAPTKPLVVASGDLSVSPSHDQNQNKKQDRYLGKLALGCGVRGNEQRKHWMAIMAAPRKVVSQWHPLK</sequence>
<feature type="transmembrane region" description="Helical" evidence="2">
    <location>
        <begin position="12"/>
        <end position="42"/>
    </location>
</feature>
<dbReference type="Proteomes" id="UP001292094">
    <property type="component" value="Unassembled WGS sequence"/>
</dbReference>
<reference evidence="4" key="1">
    <citation type="submission" date="2023-11" db="EMBL/GenBank/DDBJ databases">
        <title>Genome assemblies of two species of porcelain crab, Petrolisthes cinctipes and Petrolisthes manimaculis (Anomura: Porcellanidae).</title>
        <authorList>
            <person name="Angst P."/>
        </authorList>
    </citation>
    <scope>NUCLEOTIDE SEQUENCE</scope>
    <source>
        <strain evidence="4">PB745_02</strain>
        <tissue evidence="4">Gill</tissue>
    </source>
</reference>
<feature type="compositionally biased region" description="Low complexity" evidence="1">
    <location>
        <begin position="105"/>
        <end position="118"/>
    </location>
</feature>
<proteinExistence type="predicted"/>
<feature type="domain" description="C2" evidence="3">
    <location>
        <begin position="175"/>
        <end position="316"/>
    </location>
</feature>
<name>A0AAE1UM05_9EUCA</name>
<feature type="region of interest" description="Disordered" evidence="1">
    <location>
        <begin position="76"/>
        <end position="171"/>
    </location>
</feature>
<dbReference type="GO" id="GO:0005544">
    <property type="term" value="F:calcium-dependent phospholipid binding"/>
    <property type="evidence" value="ECO:0007669"/>
    <property type="project" value="TreeGrafter"/>
</dbReference>
<dbReference type="EMBL" id="JAWZYT010000277">
    <property type="protein sequence ID" value="KAK4325476.1"/>
    <property type="molecule type" value="Genomic_DNA"/>
</dbReference>
<dbReference type="InterPro" id="IPR035892">
    <property type="entry name" value="C2_domain_sf"/>
</dbReference>
<dbReference type="GO" id="GO:0070382">
    <property type="term" value="C:exocytic vesicle"/>
    <property type="evidence" value="ECO:0007669"/>
    <property type="project" value="TreeGrafter"/>
</dbReference>
<dbReference type="Pfam" id="PF00168">
    <property type="entry name" value="C2"/>
    <property type="match status" value="2"/>
</dbReference>
<dbReference type="GO" id="GO:0001786">
    <property type="term" value="F:phosphatidylserine binding"/>
    <property type="evidence" value="ECO:0007669"/>
    <property type="project" value="TreeGrafter"/>
</dbReference>
<dbReference type="GO" id="GO:0000149">
    <property type="term" value="F:SNARE binding"/>
    <property type="evidence" value="ECO:0007669"/>
    <property type="project" value="TreeGrafter"/>
</dbReference>
<gene>
    <name evidence="4" type="ORF">Pmani_003927</name>
</gene>
<feature type="compositionally biased region" description="Polar residues" evidence="1">
    <location>
        <begin position="124"/>
        <end position="160"/>
    </location>
</feature>
<keyword evidence="2" id="KW-0472">Membrane</keyword>
<keyword evidence="2" id="KW-1133">Transmembrane helix</keyword>
<protein>
    <recommendedName>
        <fullName evidence="3">C2 domain-containing protein</fullName>
    </recommendedName>
</protein>
<dbReference type="CDD" id="cd00276">
    <property type="entry name" value="C2B_Synaptotagmin"/>
    <property type="match status" value="1"/>
</dbReference>
<feature type="compositionally biased region" description="Low complexity" evidence="1">
    <location>
        <begin position="76"/>
        <end position="94"/>
    </location>
</feature>
<comment type="caution">
    <text evidence="4">The sequence shown here is derived from an EMBL/GenBank/DDBJ whole genome shotgun (WGS) entry which is preliminary data.</text>
</comment>